<name>A0A4X2KZ20_VOMUR</name>
<keyword evidence="13" id="KW-1185">Reference proteome</keyword>
<evidence type="ECO:0000256" key="3">
    <source>
        <dbReference type="ARBA" id="ARBA00022475"/>
    </source>
</evidence>
<dbReference type="Proteomes" id="UP000314987">
    <property type="component" value="Unassembled WGS sequence"/>
</dbReference>
<dbReference type="Ensembl" id="ENSVURT00010019952.1">
    <property type="protein sequence ID" value="ENSVURP00010017574.1"/>
    <property type="gene ID" value="ENSVURG00010013407.1"/>
</dbReference>
<dbReference type="GeneTree" id="ENSGT00960000186612"/>
<dbReference type="AlphaFoldDB" id="A0A4X2KZ20"/>
<dbReference type="SUPFAM" id="SSF81321">
    <property type="entry name" value="Family A G protein-coupled receptor-like"/>
    <property type="match status" value="1"/>
</dbReference>
<keyword evidence="4 11" id="KW-0589">Pheromone response</keyword>
<dbReference type="GO" id="GO:0005886">
    <property type="term" value="C:plasma membrane"/>
    <property type="evidence" value="ECO:0007669"/>
    <property type="project" value="UniProtKB-SubCell"/>
</dbReference>
<evidence type="ECO:0000256" key="11">
    <source>
        <dbReference type="RuleBase" id="RU364061"/>
    </source>
</evidence>
<dbReference type="PANTHER" id="PTHR24062">
    <property type="entry name" value="VOMERONASAL TYPE-1 RECEPTOR"/>
    <property type="match status" value="1"/>
</dbReference>
<reference evidence="13" key="1">
    <citation type="submission" date="2018-12" db="EMBL/GenBank/DDBJ databases">
        <authorList>
            <person name="Yazar S."/>
        </authorList>
    </citation>
    <scope>NUCLEOTIDE SEQUENCE [LARGE SCALE GENOMIC DNA]</scope>
</reference>
<proteinExistence type="inferred from homology"/>
<dbReference type="Gene3D" id="1.20.1070.10">
    <property type="entry name" value="Rhodopsin 7-helix transmembrane proteins"/>
    <property type="match status" value="1"/>
</dbReference>
<comment type="subcellular location">
    <subcellularLocation>
        <location evidence="1 11">Cell membrane</location>
        <topology evidence="1 11">Multi-pass membrane protein</topology>
    </subcellularLocation>
</comment>
<evidence type="ECO:0000256" key="10">
    <source>
        <dbReference type="ARBA" id="ARBA00023224"/>
    </source>
</evidence>
<comment type="similarity">
    <text evidence="2 11">Belongs to the G-protein coupled receptor 1 family.</text>
</comment>
<comment type="caution">
    <text evidence="11">Lacks conserved residue(s) required for the propagation of feature annotation.</text>
</comment>
<evidence type="ECO:0000256" key="9">
    <source>
        <dbReference type="ARBA" id="ARBA00023170"/>
    </source>
</evidence>
<sequence>MRKQYIILCIAFLSQTGIGVLGNAFLTCLFIFVFLRGHRLRPIDTILIQLALVNCVVLLSKGIPKTMTALGLMNFLDEIGCKIVFYLHRVTWEKLYKIMQSEESRKGRAIYTVIAL</sequence>
<evidence type="ECO:0000256" key="6">
    <source>
        <dbReference type="ARBA" id="ARBA00022989"/>
    </source>
</evidence>
<keyword evidence="5 11" id="KW-0812">Transmembrane</keyword>
<dbReference type="Pfam" id="PF03402">
    <property type="entry name" value="V1R"/>
    <property type="match status" value="1"/>
</dbReference>
<evidence type="ECO:0000313" key="12">
    <source>
        <dbReference type="Ensembl" id="ENSVURP00010017574.1"/>
    </source>
</evidence>
<keyword evidence="10 11" id="KW-0807">Transducer</keyword>
<keyword evidence="7 11" id="KW-0297">G-protein coupled receptor</keyword>
<keyword evidence="8 11" id="KW-0472">Membrane</keyword>
<dbReference type="InterPro" id="IPR004072">
    <property type="entry name" value="Vmron_rcpt_1"/>
</dbReference>
<keyword evidence="9 11" id="KW-0675">Receptor</keyword>
<accession>A0A4X2KZ20</accession>
<evidence type="ECO:0000256" key="5">
    <source>
        <dbReference type="ARBA" id="ARBA00022692"/>
    </source>
</evidence>
<evidence type="ECO:0000256" key="8">
    <source>
        <dbReference type="ARBA" id="ARBA00023136"/>
    </source>
</evidence>
<keyword evidence="6 11" id="KW-1133">Transmembrane helix</keyword>
<evidence type="ECO:0000256" key="1">
    <source>
        <dbReference type="ARBA" id="ARBA00004651"/>
    </source>
</evidence>
<evidence type="ECO:0000256" key="4">
    <source>
        <dbReference type="ARBA" id="ARBA00022507"/>
    </source>
</evidence>
<dbReference type="OMA" id="CTHCAWH"/>
<evidence type="ECO:0000256" key="7">
    <source>
        <dbReference type="ARBA" id="ARBA00023040"/>
    </source>
</evidence>
<organism evidence="12 13">
    <name type="scientific">Vombatus ursinus</name>
    <name type="common">Common wombat</name>
    <dbReference type="NCBI Taxonomy" id="29139"/>
    <lineage>
        <taxon>Eukaryota</taxon>
        <taxon>Metazoa</taxon>
        <taxon>Chordata</taxon>
        <taxon>Craniata</taxon>
        <taxon>Vertebrata</taxon>
        <taxon>Euteleostomi</taxon>
        <taxon>Mammalia</taxon>
        <taxon>Metatheria</taxon>
        <taxon>Diprotodontia</taxon>
        <taxon>Vombatidae</taxon>
        <taxon>Vombatus</taxon>
    </lineage>
</organism>
<reference evidence="12" key="2">
    <citation type="submission" date="2025-08" db="UniProtKB">
        <authorList>
            <consortium name="Ensembl"/>
        </authorList>
    </citation>
    <scope>IDENTIFICATION</scope>
</reference>
<evidence type="ECO:0000313" key="13">
    <source>
        <dbReference type="Proteomes" id="UP000314987"/>
    </source>
</evidence>
<feature type="transmembrane region" description="Helical" evidence="11">
    <location>
        <begin position="46"/>
        <end position="63"/>
    </location>
</feature>
<evidence type="ECO:0000256" key="2">
    <source>
        <dbReference type="ARBA" id="ARBA00010663"/>
    </source>
</evidence>
<feature type="transmembrane region" description="Helical" evidence="11">
    <location>
        <begin position="7"/>
        <end position="34"/>
    </location>
</feature>
<protein>
    <recommendedName>
        <fullName evidence="11">Vomeronasal type-1 receptor</fullName>
    </recommendedName>
</protein>
<keyword evidence="3 11" id="KW-1003">Cell membrane</keyword>
<dbReference type="GO" id="GO:0019236">
    <property type="term" value="P:response to pheromone"/>
    <property type="evidence" value="ECO:0007669"/>
    <property type="project" value="UniProtKB-KW"/>
</dbReference>
<reference evidence="12" key="3">
    <citation type="submission" date="2025-09" db="UniProtKB">
        <authorList>
            <consortium name="Ensembl"/>
        </authorList>
    </citation>
    <scope>IDENTIFICATION</scope>
</reference>
<dbReference type="GO" id="GO:0016503">
    <property type="term" value="F:pheromone receptor activity"/>
    <property type="evidence" value="ECO:0007669"/>
    <property type="project" value="InterPro"/>
</dbReference>